<dbReference type="PROSITE" id="PS51318">
    <property type="entry name" value="TAT"/>
    <property type="match status" value="1"/>
</dbReference>
<dbReference type="Gene3D" id="3.40.190.10">
    <property type="entry name" value="Periplasmic binding protein-like II"/>
    <property type="match status" value="2"/>
</dbReference>
<dbReference type="GO" id="GO:0042597">
    <property type="term" value="C:periplasmic space"/>
    <property type="evidence" value="ECO:0007669"/>
    <property type="project" value="UniProtKB-SubCell"/>
</dbReference>
<dbReference type="PANTHER" id="PTHR30024:SF42">
    <property type="entry name" value="ALIPHATIC SULFONATES-BINDING PROTEIN-RELATED"/>
    <property type="match status" value="1"/>
</dbReference>
<dbReference type="InterPro" id="IPR006311">
    <property type="entry name" value="TAT_signal"/>
</dbReference>
<organism evidence="9 10">
    <name type="scientific">Azotobacter chroococcum</name>
    <dbReference type="NCBI Taxonomy" id="353"/>
    <lineage>
        <taxon>Bacteria</taxon>
        <taxon>Pseudomonadati</taxon>
        <taxon>Pseudomonadota</taxon>
        <taxon>Gammaproteobacteria</taxon>
        <taxon>Pseudomonadales</taxon>
        <taxon>Pseudomonadaceae</taxon>
        <taxon>Azotobacter</taxon>
    </lineage>
</organism>
<dbReference type="SUPFAM" id="SSF53850">
    <property type="entry name" value="Periplasmic binding protein-like II"/>
    <property type="match status" value="1"/>
</dbReference>
<evidence type="ECO:0000313" key="10">
    <source>
        <dbReference type="Proteomes" id="UP000596192"/>
    </source>
</evidence>
<dbReference type="InterPro" id="IPR010067">
    <property type="entry name" value="ABC_SsuA_sub-bd"/>
</dbReference>
<dbReference type="GO" id="GO:0016020">
    <property type="term" value="C:membrane"/>
    <property type="evidence" value="ECO:0007669"/>
    <property type="project" value="InterPro"/>
</dbReference>
<evidence type="ECO:0000256" key="1">
    <source>
        <dbReference type="ARBA" id="ARBA00004418"/>
    </source>
</evidence>
<evidence type="ECO:0000256" key="6">
    <source>
        <dbReference type="ARBA" id="ARBA00070228"/>
    </source>
</evidence>
<evidence type="ECO:0000256" key="7">
    <source>
        <dbReference type="SAM" id="SignalP"/>
    </source>
</evidence>
<evidence type="ECO:0000259" key="8">
    <source>
        <dbReference type="SMART" id="SM00062"/>
    </source>
</evidence>
<keyword evidence="3" id="KW-0813">Transport</keyword>
<dbReference type="RefSeq" id="WP_198866243.1">
    <property type="nucleotide sequence ID" value="NZ_CP066310.1"/>
</dbReference>
<dbReference type="InterPro" id="IPR001638">
    <property type="entry name" value="Solute-binding_3/MltF_N"/>
</dbReference>
<dbReference type="NCBIfam" id="TIGR01728">
    <property type="entry name" value="SsuA_fam"/>
    <property type="match status" value="1"/>
</dbReference>
<evidence type="ECO:0000256" key="4">
    <source>
        <dbReference type="ARBA" id="ARBA00022729"/>
    </source>
</evidence>
<dbReference type="FunFam" id="3.40.190.10:FF:000050">
    <property type="entry name" value="Sulfonate ABC transporter substrate-binding protein"/>
    <property type="match status" value="1"/>
</dbReference>
<name>A0AAQ0BXN3_9GAMM</name>
<feature type="domain" description="Solute-binding protein family 3/N-terminal" evidence="8">
    <location>
        <begin position="32"/>
        <end position="250"/>
    </location>
</feature>
<evidence type="ECO:0000256" key="3">
    <source>
        <dbReference type="ARBA" id="ARBA00022448"/>
    </source>
</evidence>
<dbReference type="AlphaFoldDB" id="A0AAQ0BXN3"/>
<dbReference type="GO" id="GO:0042626">
    <property type="term" value="F:ATPase-coupled transmembrane transporter activity"/>
    <property type="evidence" value="ECO:0007669"/>
    <property type="project" value="InterPro"/>
</dbReference>
<reference evidence="9 10" key="1">
    <citation type="submission" date="2020-12" db="EMBL/GenBank/DDBJ databases">
        <title>Genomic Analysis and Response surface optimization of nitrogen-fixing conditions for A. chroococcum strain HR1, Isolation from rhizosphere soil.</title>
        <authorList>
            <person name="Li J."/>
            <person name="Yang H."/>
            <person name="Liu H."/>
            <person name="Wang C."/>
            <person name="Tian Y."/>
            <person name="Lu X.Y."/>
        </authorList>
    </citation>
    <scope>NUCLEOTIDE SEQUENCE [LARGE SCALE GENOMIC DNA]</scope>
    <source>
        <strain evidence="9 10">HR1</strain>
    </source>
</reference>
<dbReference type="SMART" id="SM00062">
    <property type="entry name" value="PBPb"/>
    <property type="match status" value="1"/>
</dbReference>
<protein>
    <recommendedName>
        <fullName evidence="6">Putative aliphatic sulfonates-binding protein</fullName>
    </recommendedName>
</protein>
<dbReference type="PANTHER" id="PTHR30024">
    <property type="entry name" value="ALIPHATIC SULFONATES-BINDING PROTEIN-RELATED"/>
    <property type="match status" value="1"/>
</dbReference>
<proteinExistence type="inferred from homology"/>
<gene>
    <name evidence="9" type="ORF">GKQ51_13205</name>
</gene>
<sequence length="324" mass="34972">MPPFIPLSRRALLGLGLALGLCAALPVQAETELRIGYQKSSTLIALLKARGTLERALAAQDIHLSWHEFASGQPLLEALNVGNLDLSADVADTVPVFAQAAGAHLAYFAQEAPSPAAQAILVRADAPLRGLADLKGKKVAVTKAAGSHYLLLAALASAGLKFSDIQPAYLTPADGRAAFENGKVDAWVTWEPFLSGAQRQLSTRTLADGDKLAAYQRYYLTSQRFAKEHPQVLEVVFAELVKAGDWLRANPREAARILAPLWGNLDPAIVEQANGRRSYRVRPVQAESLAEQQKIADAFFAEGLLPKRVDARDVSIWQPQTAAR</sequence>
<dbReference type="Proteomes" id="UP000596192">
    <property type="component" value="Chromosome"/>
</dbReference>
<comment type="similarity">
    <text evidence="2">Belongs to the bacterial solute-binding protein SsuA/TauA family.</text>
</comment>
<feature type="signal peptide" evidence="7">
    <location>
        <begin position="1"/>
        <end position="29"/>
    </location>
</feature>
<comment type="subcellular location">
    <subcellularLocation>
        <location evidence="1">Periplasm</location>
    </subcellularLocation>
</comment>
<accession>A0AAQ0BXN3</accession>
<feature type="chain" id="PRO_5042943675" description="Putative aliphatic sulfonates-binding protein" evidence="7">
    <location>
        <begin position="30"/>
        <end position="324"/>
    </location>
</feature>
<evidence type="ECO:0000256" key="5">
    <source>
        <dbReference type="ARBA" id="ARBA00055538"/>
    </source>
</evidence>
<keyword evidence="4 7" id="KW-0732">Signal</keyword>
<comment type="function">
    <text evidence="5">Part of a binding-protein-dependent transport system for aliphatic sulfonates. Putative binding protein.</text>
</comment>
<evidence type="ECO:0000256" key="2">
    <source>
        <dbReference type="ARBA" id="ARBA00010742"/>
    </source>
</evidence>
<dbReference type="InterPro" id="IPR015168">
    <property type="entry name" value="SsuA/THI5"/>
</dbReference>
<dbReference type="Pfam" id="PF09084">
    <property type="entry name" value="NMT1"/>
    <property type="match status" value="1"/>
</dbReference>
<evidence type="ECO:0000313" key="9">
    <source>
        <dbReference type="EMBL" id="QQE87269.1"/>
    </source>
</evidence>
<dbReference type="EMBL" id="CP066310">
    <property type="protein sequence ID" value="QQE87269.1"/>
    <property type="molecule type" value="Genomic_DNA"/>
</dbReference>